<reference evidence="9 10" key="1">
    <citation type="submission" date="2024-09" db="EMBL/GenBank/DDBJ databases">
        <authorList>
            <person name="Sun Q."/>
            <person name="Mori K."/>
        </authorList>
    </citation>
    <scope>NUCLEOTIDE SEQUENCE [LARGE SCALE GENOMIC DNA]</scope>
    <source>
        <strain evidence="9 10">NCAIM B.02529</strain>
    </source>
</reference>
<name>A0ABV6LIH0_9BACI</name>
<dbReference type="RefSeq" id="WP_377344643.1">
    <property type="nucleotide sequence ID" value="NZ_JBHLTP010000002.1"/>
</dbReference>
<comment type="catalytic activity">
    <reaction evidence="7">
        <text>a 6-O-methyl-2'-deoxyguanosine in DNA + L-cysteinyl-[protein] = S-methyl-L-cysteinyl-[protein] + a 2'-deoxyguanosine in DNA</text>
        <dbReference type="Rhea" id="RHEA:24000"/>
        <dbReference type="Rhea" id="RHEA-COMP:10131"/>
        <dbReference type="Rhea" id="RHEA-COMP:10132"/>
        <dbReference type="Rhea" id="RHEA-COMP:11367"/>
        <dbReference type="Rhea" id="RHEA-COMP:11368"/>
        <dbReference type="ChEBI" id="CHEBI:29950"/>
        <dbReference type="ChEBI" id="CHEBI:82612"/>
        <dbReference type="ChEBI" id="CHEBI:85445"/>
        <dbReference type="ChEBI" id="CHEBI:85448"/>
        <dbReference type="EC" id="2.1.1.63"/>
    </reaction>
</comment>
<dbReference type="PANTHER" id="PTHR10815">
    <property type="entry name" value="METHYLATED-DNA--PROTEIN-CYSTEINE METHYLTRANSFERASE"/>
    <property type="match status" value="1"/>
</dbReference>
<dbReference type="InterPro" id="IPR036631">
    <property type="entry name" value="MGMT_N_sf"/>
</dbReference>
<dbReference type="Gene3D" id="3.30.160.70">
    <property type="entry name" value="Methylated DNA-protein cysteine methyltransferase domain"/>
    <property type="match status" value="1"/>
</dbReference>
<comment type="caution">
    <text evidence="9">The sequence shown here is derived from an EMBL/GenBank/DDBJ whole genome shotgun (WGS) entry which is preliminary data.</text>
</comment>
<dbReference type="PROSITE" id="PS01124">
    <property type="entry name" value="HTH_ARAC_FAMILY_2"/>
    <property type="match status" value="1"/>
</dbReference>
<dbReference type="InterPro" id="IPR036388">
    <property type="entry name" value="WH-like_DNA-bd_sf"/>
</dbReference>
<dbReference type="EMBL" id="JBHLTP010000002">
    <property type="protein sequence ID" value="MFC0522136.1"/>
    <property type="molecule type" value="Genomic_DNA"/>
</dbReference>
<dbReference type="InterPro" id="IPR036217">
    <property type="entry name" value="MethylDNA_cys_MeTrfase_DNAb"/>
</dbReference>
<evidence type="ECO:0000259" key="8">
    <source>
        <dbReference type="PROSITE" id="PS01124"/>
    </source>
</evidence>
<dbReference type="Pfam" id="PF02805">
    <property type="entry name" value="Ada_Zn_binding"/>
    <property type="match status" value="1"/>
</dbReference>
<sequence length="372" mass="41840">MKKVGGELSSVHRDWYEALIKRKKDYEGVFFVGVKTTGIFCRPTCPARKPKFENCEFFETAQGALLASYRPCQRCKPLSHPNQASELVQQLVELVEGNPEKRWRDSDVRALHIDPSTARRQFKKRFGMTFVEYARARRMGLAMKEIRNGKSVIHAQVLTGYESGSGFRDAFSSIMGAPPSVRNPDQLLYASWLDTPIGPMIAIGDDTALYLLEFVDRKGLEKEIEQLRYKTKAAIVPGYANSIQSIEEELKEYFTGTLLGFHTPIHTGGTRFQQEVWNVLQTIPMGETKTYGEVAQCIENPKAVRAVARANGANQLAIIIPCHRVIGADGSLTGYGGGLHRKKWLLHHEQQHFLTTTNCIPDNPLLQTEREG</sequence>
<evidence type="ECO:0000256" key="5">
    <source>
        <dbReference type="ARBA" id="ARBA00023159"/>
    </source>
</evidence>
<dbReference type="InterPro" id="IPR001497">
    <property type="entry name" value="MethylDNA_cys_MeTrfase_AS"/>
</dbReference>
<dbReference type="Proteomes" id="UP001589836">
    <property type="component" value="Unassembled WGS sequence"/>
</dbReference>
<dbReference type="InterPro" id="IPR016221">
    <property type="entry name" value="Bifunct_regulatory_prot_Ada"/>
</dbReference>
<proteinExistence type="predicted"/>
<dbReference type="SUPFAM" id="SSF46767">
    <property type="entry name" value="Methylated DNA-protein cysteine methyltransferase, C-terminal domain"/>
    <property type="match status" value="1"/>
</dbReference>
<evidence type="ECO:0000256" key="7">
    <source>
        <dbReference type="ARBA" id="ARBA00049348"/>
    </source>
</evidence>
<comment type="catalytic activity">
    <reaction evidence="1">
        <text>a 4-O-methyl-thymidine in DNA + L-cysteinyl-[protein] = a thymidine in DNA + S-methyl-L-cysteinyl-[protein]</text>
        <dbReference type="Rhea" id="RHEA:53428"/>
        <dbReference type="Rhea" id="RHEA-COMP:10131"/>
        <dbReference type="Rhea" id="RHEA-COMP:10132"/>
        <dbReference type="Rhea" id="RHEA-COMP:13555"/>
        <dbReference type="Rhea" id="RHEA-COMP:13556"/>
        <dbReference type="ChEBI" id="CHEBI:29950"/>
        <dbReference type="ChEBI" id="CHEBI:82612"/>
        <dbReference type="ChEBI" id="CHEBI:137386"/>
        <dbReference type="ChEBI" id="CHEBI:137387"/>
        <dbReference type="EC" id="2.1.1.63"/>
    </reaction>
</comment>
<dbReference type="PROSITE" id="PS00374">
    <property type="entry name" value="MGMT"/>
    <property type="match status" value="1"/>
</dbReference>
<dbReference type="Pfam" id="PF01035">
    <property type="entry name" value="DNA_binding_1"/>
    <property type="match status" value="1"/>
</dbReference>
<dbReference type="InterPro" id="IPR018060">
    <property type="entry name" value="HTH_AraC"/>
</dbReference>
<gene>
    <name evidence="9" type="ORF">ACFFGV_00845</name>
</gene>
<dbReference type="Gene3D" id="1.10.10.10">
    <property type="entry name" value="Winged helix-like DNA-binding domain superfamily/Winged helix DNA-binding domain"/>
    <property type="match status" value="1"/>
</dbReference>
<dbReference type="CDD" id="cd06445">
    <property type="entry name" value="ATase"/>
    <property type="match status" value="1"/>
</dbReference>
<evidence type="ECO:0000256" key="2">
    <source>
        <dbReference type="ARBA" id="ARBA00022603"/>
    </source>
</evidence>
<evidence type="ECO:0000313" key="9">
    <source>
        <dbReference type="EMBL" id="MFC0522136.1"/>
    </source>
</evidence>
<evidence type="ECO:0000256" key="3">
    <source>
        <dbReference type="ARBA" id="ARBA00022679"/>
    </source>
</evidence>
<dbReference type="InterPro" id="IPR035451">
    <property type="entry name" value="Ada-like_dom_sf"/>
</dbReference>
<protein>
    <submittedName>
        <fullName evidence="9">Bifunctional transcriptional activator/DNA repair enzyme AdaA</fullName>
    </submittedName>
</protein>
<organism evidence="9 10">
    <name type="scientific">Pontibacillus salicampi</name>
    <dbReference type="NCBI Taxonomy" id="1449801"/>
    <lineage>
        <taxon>Bacteria</taxon>
        <taxon>Bacillati</taxon>
        <taxon>Bacillota</taxon>
        <taxon>Bacilli</taxon>
        <taxon>Bacillales</taxon>
        <taxon>Bacillaceae</taxon>
        <taxon>Pontibacillus</taxon>
    </lineage>
</organism>
<keyword evidence="10" id="KW-1185">Reference proteome</keyword>
<evidence type="ECO:0000256" key="1">
    <source>
        <dbReference type="ARBA" id="ARBA00001286"/>
    </source>
</evidence>
<evidence type="ECO:0000256" key="4">
    <source>
        <dbReference type="ARBA" id="ARBA00022763"/>
    </source>
</evidence>
<dbReference type="InterPro" id="IPR004026">
    <property type="entry name" value="Ada_DNA_repair_Zn-bd"/>
</dbReference>
<dbReference type="Gene3D" id="1.10.10.60">
    <property type="entry name" value="Homeodomain-like"/>
    <property type="match status" value="1"/>
</dbReference>
<keyword evidence="5" id="KW-0010">Activator</keyword>
<dbReference type="NCBIfam" id="TIGR00589">
    <property type="entry name" value="ogt"/>
    <property type="match status" value="1"/>
</dbReference>
<evidence type="ECO:0000313" key="10">
    <source>
        <dbReference type="Proteomes" id="UP001589836"/>
    </source>
</evidence>
<dbReference type="PANTHER" id="PTHR10815:SF5">
    <property type="entry name" value="METHYLATED-DNA--PROTEIN-CYSTEINE METHYLTRANSFERASE"/>
    <property type="match status" value="1"/>
</dbReference>
<dbReference type="Gene3D" id="3.40.10.10">
    <property type="entry name" value="DNA Methylphosphotriester Repair Domain"/>
    <property type="match status" value="1"/>
</dbReference>
<dbReference type="PIRSF" id="PIRSF000409">
    <property type="entry name" value="Ada"/>
    <property type="match status" value="1"/>
</dbReference>
<dbReference type="Pfam" id="PF12833">
    <property type="entry name" value="HTH_18"/>
    <property type="match status" value="1"/>
</dbReference>
<dbReference type="SMART" id="SM00342">
    <property type="entry name" value="HTH_ARAC"/>
    <property type="match status" value="1"/>
</dbReference>
<dbReference type="SUPFAM" id="SSF53155">
    <property type="entry name" value="Methylated DNA-protein cysteine methyltransferase domain"/>
    <property type="match status" value="1"/>
</dbReference>
<keyword evidence="2" id="KW-0489">Methyltransferase</keyword>
<dbReference type="SUPFAM" id="SSF57884">
    <property type="entry name" value="Ada DNA repair protein, N-terminal domain (N-Ada 10)"/>
    <property type="match status" value="1"/>
</dbReference>
<keyword evidence="4" id="KW-0227">DNA damage</keyword>
<dbReference type="InterPro" id="IPR014048">
    <property type="entry name" value="MethylDNA_cys_MeTrfase_DNA-bd"/>
</dbReference>
<accession>A0ABV6LIH0</accession>
<keyword evidence="6" id="KW-0234">DNA repair</keyword>
<feature type="domain" description="HTH araC/xylS-type" evidence="8">
    <location>
        <begin position="89"/>
        <end position="185"/>
    </location>
</feature>
<evidence type="ECO:0000256" key="6">
    <source>
        <dbReference type="ARBA" id="ARBA00023204"/>
    </source>
</evidence>
<keyword evidence="3" id="KW-0808">Transferase</keyword>